<evidence type="ECO:0000256" key="1">
    <source>
        <dbReference type="ARBA" id="ARBA00004123"/>
    </source>
</evidence>
<dbReference type="Proteomes" id="UP000318821">
    <property type="component" value="Unassembled WGS sequence"/>
</dbReference>
<evidence type="ECO:0000256" key="3">
    <source>
        <dbReference type="ARBA" id="ARBA00015062"/>
    </source>
</evidence>
<keyword evidence="6" id="KW-0493">Microtubule</keyword>
<keyword evidence="4" id="KW-0813">Transport</keyword>
<evidence type="ECO:0000256" key="8">
    <source>
        <dbReference type="ARBA" id="ARBA00022927"/>
    </source>
</evidence>
<dbReference type="Pfam" id="PF07890">
    <property type="entry name" value="Rrp15p"/>
    <property type="match status" value="1"/>
</dbReference>
<dbReference type="GO" id="GO:0005868">
    <property type="term" value="C:cytoplasmic dynein complex"/>
    <property type="evidence" value="ECO:0007669"/>
    <property type="project" value="TreeGrafter"/>
</dbReference>
<gene>
    <name evidence="11" type="ORF">CGC20_24550</name>
</gene>
<name>A0A504XWB7_LEIDO</name>
<dbReference type="GO" id="GO:0005634">
    <property type="term" value="C:nucleus"/>
    <property type="evidence" value="ECO:0007669"/>
    <property type="project" value="UniProtKB-SubCell"/>
</dbReference>
<organism evidence="11 12">
    <name type="scientific">Leishmania donovani</name>
    <dbReference type="NCBI Taxonomy" id="5661"/>
    <lineage>
        <taxon>Eukaryota</taxon>
        <taxon>Discoba</taxon>
        <taxon>Euglenozoa</taxon>
        <taxon>Kinetoplastea</taxon>
        <taxon>Metakinetoplastina</taxon>
        <taxon>Trypanosomatida</taxon>
        <taxon>Trypanosomatidae</taxon>
        <taxon>Leishmaniinae</taxon>
        <taxon>Leishmania</taxon>
    </lineage>
</organism>
<dbReference type="SMART" id="SM01375">
    <property type="entry name" value="Dynein_light"/>
    <property type="match status" value="1"/>
</dbReference>
<evidence type="ECO:0000313" key="12">
    <source>
        <dbReference type="Proteomes" id="UP000318821"/>
    </source>
</evidence>
<dbReference type="VEuPathDB" id="TriTrypDB:LDHU3_05.0110"/>
<sequence>MPLKYLEMSYNADMPKDMIKEAQNLIIEAFETESLENAVATHIKREFVKRYKGVWHCVVGKNFGSFCTMAGKFRGDVGKLSKPKKNKAAKRAKSKKVVSLVKRSPKLAQDTLQSRIAELTSLDSAARVSIGGPKAGKAAAPPSAGKVRIGKAALEVVGKRKRERVVPEKEAPVQRSTAEAVGLKILHQAVKSQSHGRLLPHQNRHDYEYRLRSVATMGVVQLFNSLAQSRKASAALDTEKKMTSDKVMEKKQLVSKEVFLAALRQPQQH</sequence>
<dbReference type="VEuPathDB" id="TriTrypDB:LdCL_050005700"/>
<dbReference type="AlphaFoldDB" id="A0A504XWB7"/>
<protein>
    <recommendedName>
        <fullName evidence="3">Dynein light chain 1, cytoplasmic</fullName>
    </recommendedName>
</protein>
<dbReference type="InterPro" id="IPR012459">
    <property type="entry name" value="Rrp15"/>
</dbReference>
<keyword evidence="10" id="KW-0539">Nucleus</keyword>
<dbReference type="VEuPathDB" id="TriTrypDB:LdBPK_050080.1"/>
<dbReference type="PANTHER" id="PTHR11886">
    <property type="entry name" value="DYNEIN LIGHT CHAIN"/>
    <property type="match status" value="1"/>
</dbReference>
<evidence type="ECO:0000256" key="5">
    <source>
        <dbReference type="ARBA" id="ARBA00022490"/>
    </source>
</evidence>
<evidence type="ECO:0000256" key="4">
    <source>
        <dbReference type="ARBA" id="ARBA00022448"/>
    </source>
</evidence>
<comment type="caution">
    <text evidence="11">The sequence shown here is derived from an EMBL/GenBank/DDBJ whole genome shotgun (WGS) entry which is preliminary data.</text>
</comment>
<dbReference type="Gene3D" id="3.30.740.10">
    <property type="entry name" value="Protein Inhibitor Of Neuronal Nitric Oxide Synthase"/>
    <property type="match status" value="1"/>
</dbReference>
<dbReference type="SUPFAM" id="SSF54648">
    <property type="entry name" value="DLC"/>
    <property type="match status" value="1"/>
</dbReference>
<dbReference type="InterPro" id="IPR001372">
    <property type="entry name" value="Dynein_light_chain_typ-1/2"/>
</dbReference>
<dbReference type="GO" id="GO:0051028">
    <property type="term" value="P:mRNA transport"/>
    <property type="evidence" value="ECO:0007669"/>
    <property type="project" value="UniProtKB-KW"/>
</dbReference>
<dbReference type="GO" id="GO:0045505">
    <property type="term" value="F:dynein intermediate chain binding"/>
    <property type="evidence" value="ECO:0007669"/>
    <property type="project" value="TreeGrafter"/>
</dbReference>
<dbReference type="PANTHER" id="PTHR11886:SF90">
    <property type="entry name" value="DYNEIN LIGHT CHAIN"/>
    <property type="match status" value="1"/>
</dbReference>
<proteinExistence type="predicted"/>
<evidence type="ECO:0000313" key="11">
    <source>
        <dbReference type="EMBL" id="TPP51889.1"/>
    </source>
</evidence>
<accession>A0A504XWB7</accession>
<comment type="subcellular location">
    <subcellularLocation>
        <location evidence="2">Cytoplasm</location>
        <location evidence="2">Cytoskeleton</location>
    </subcellularLocation>
    <subcellularLocation>
        <location evidence="1">Nucleus</location>
    </subcellularLocation>
</comment>
<dbReference type="GO" id="GO:0006364">
    <property type="term" value="P:rRNA processing"/>
    <property type="evidence" value="ECO:0007669"/>
    <property type="project" value="InterPro"/>
</dbReference>
<keyword evidence="8" id="KW-0653">Protein transport</keyword>
<keyword evidence="7" id="KW-0509">mRNA transport</keyword>
<evidence type="ECO:0000256" key="10">
    <source>
        <dbReference type="ARBA" id="ARBA00023242"/>
    </source>
</evidence>
<keyword evidence="5" id="KW-0963">Cytoplasm</keyword>
<dbReference type="FunFam" id="3.30.740.10:FF:000005">
    <property type="entry name" value="Dynein light chain"/>
    <property type="match status" value="1"/>
</dbReference>
<dbReference type="InterPro" id="IPR037177">
    <property type="entry name" value="DLC_sf"/>
</dbReference>
<keyword evidence="9" id="KW-0206">Cytoskeleton</keyword>
<evidence type="ECO:0000256" key="9">
    <source>
        <dbReference type="ARBA" id="ARBA00023212"/>
    </source>
</evidence>
<dbReference type="GO" id="GO:0015031">
    <property type="term" value="P:protein transport"/>
    <property type="evidence" value="ECO:0007669"/>
    <property type="project" value="UniProtKB-KW"/>
</dbReference>
<dbReference type="GO" id="GO:0007017">
    <property type="term" value="P:microtubule-based process"/>
    <property type="evidence" value="ECO:0007669"/>
    <property type="project" value="InterPro"/>
</dbReference>
<reference evidence="12" key="1">
    <citation type="submission" date="2019-02" db="EMBL/GenBank/DDBJ databases">
        <title>FDA dAtabase for Regulatory Grade micrObial Sequences (FDA-ARGOS): Supporting development and validation of Infectious Disease Dx tests.</title>
        <authorList>
            <person name="Duncan R."/>
            <person name="Fisher C."/>
            <person name="Tallon L."/>
            <person name="Sadzewicz L."/>
            <person name="Sengamalay N."/>
            <person name="Ott S."/>
            <person name="Godinez A."/>
            <person name="Nagaraj S."/>
            <person name="Vavikolanu K."/>
            <person name="Vyas G."/>
            <person name="Nadendla S."/>
            <person name="Aluvathingal J."/>
            <person name="Sichtig H."/>
        </authorList>
    </citation>
    <scope>NUCLEOTIDE SEQUENCE [LARGE SCALE GENOMIC DNA]</scope>
    <source>
        <strain evidence="12">FDAARGOS_360</strain>
    </source>
</reference>
<dbReference type="GO" id="GO:0005874">
    <property type="term" value="C:microtubule"/>
    <property type="evidence" value="ECO:0007669"/>
    <property type="project" value="UniProtKB-KW"/>
</dbReference>
<dbReference type="EMBL" id="RHLD01000058">
    <property type="protein sequence ID" value="TPP51889.1"/>
    <property type="molecule type" value="Genomic_DNA"/>
</dbReference>
<evidence type="ECO:0000256" key="2">
    <source>
        <dbReference type="ARBA" id="ARBA00004245"/>
    </source>
</evidence>
<evidence type="ECO:0000256" key="6">
    <source>
        <dbReference type="ARBA" id="ARBA00022701"/>
    </source>
</evidence>
<dbReference type="Pfam" id="PF01221">
    <property type="entry name" value="Dynein_light"/>
    <property type="match status" value="1"/>
</dbReference>
<evidence type="ECO:0000256" key="7">
    <source>
        <dbReference type="ARBA" id="ARBA00022816"/>
    </source>
</evidence>